<evidence type="ECO:0000256" key="1">
    <source>
        <dbReference type="SAM" id="MobiDB-lite"/>
    </source>
</evidence>
<protein>
    <submittedName>
        <fullName evidence="2">ECU07_1115 protein</fullName>
    </submittedName>
</protein>
<dbReference type="RefSeq" id="NP_001402514.1">
    <property type="nucleotide sequence ID" value="NM_001415192.1"/>
</dbReference>
<evidence type="ECO:0000313" key="3">
    <source>
        <dbReference type="Proteomes" id="UP000000819"/>
    </source>
</evidence>
<dbReference type="InParanoid" id="I7L8J9"/>
<proteinExistence type="predicted"/>
<dbReference type="KEGG" id="ecu:ECU07_1115"/>
<organism evidence="2 3">
    <name type="scientific">Encephalitozoon cuniculi (strain GB-M1)</name>
    <name type="common">Microsporidian parasite</name>
    <dbReference type="NCBI Taxonomy" id="284813"/>
    <lineage>
        <taxon>Eukaryota</taxon>
        <taxon>Fungi</taxon>
        <taxon>Fungi incertae sedis</taxon>
        <taxon>Microsporidia</taxon>
        <taxon>Unikaryonidae</taxon>
        <taxon>Encephalitozoon</taxon>
    </lineage>
</organism>
<dbReference type="AlphaFoldDB" id="I7L8J9"/>
<feature type="region of interest" description="Disordered" evidence="1">
    <location>
        <begin position="1"/>
        <end position="26"/>
    </location>
</feature>
<gene>
    <name evidence="2" type="ordered locus">ECU07_1115</name>
</gene>
<dbReference type="EMBL" id="AL590447">
    <property type="protein sequence ID" value="CCI73957.1"/>
    <property type="molecule type" value="Genomic_DNA"/>
</dbReference>
<feature type="compositionally biased region" description="Polar residues" evidence="1">
    <location>
        <begin position="12"/>
        <end position="22"/>
    </location>
</feature>
<dbReference type="VEuPathDB" id="MicrosporidiaDB:ECU07_1115"/>
<dbReference type="HOGENOM" id="CLU_2722214_0_0_1"/>
<dbReference type="OrthoDB" id="10319009at2759"/>
<name>I7L8J9_ENCCU</name>
<reference evidence="2 3" key="1">
    <citation type="journal article" date="2001" name="Nature">
        <title>Genome sequence and gene compaction of the eukaryote parasite Encephalitozoon cuniculi.</title>
        <authorList>
            <person name="Katinka M.D."/>
            <person name="Duprat S."/>
            <person name="Cornillot E."/>
            <person name="Metenier G."/>
            <person name="Thomarat F."/>
            <person name="Prensier G."/>
            <person name="Barbe V."/>
            <person name="Peyretaillade E."/>
            <person name="Brottier P."/>
            <person name="Wincker P."/>
            <person name="Delbac F."/>
            <person name="El Alaoui H."/>
            <person name="Peyret P."/>
            <person name="Saurin W."/>
            <person name="Gouy M."/>
            <person name="Weissenbach J."/>
            <person name="Vivares C.P."/>
        </authorList>
    </citation>
    <scope>NUCLEOTIDE SEQUENCE [LARGE SCALE GENOMIC DNA]</scope>
    <source>
        <strain evidence="2 3">GB-M1</strain>
    </source>
</reference>
<dbReference type="GeneID" id="77136384"/>
<evidence type="ECO:0000313" key="2">
    <source>
        <dbReference type="EMBL" id="CCI73957.1"/>
    </source>
</evidence>
<dbReference type="Proteomes" id="UP000000819">
    <property type="component" value="Chromosome VII"/>
</dbReference>
<reference evidence="2 3" key="2">
    <citation type="journal article" date="2009" name="BMC Genomics">
        <title>Identification of transcriptional signals in Encephalitozoon cuniculi widespread among Microsporidia phylum: support for accurate structural genome annotation.</title>
        <authorList>
            <person name="Peyretaillade E."/>
            <person name="Goncalves O."/>
            <person name="Terrat S."/>
            <person name="Dugat-Bony E."/>
            <person name="Wincker P."/>
            <person name="Cornman R.S."/>
            <person name="Evans J.D."/>
            <person name="Delbac F."/>
            <person name="Peyret P."/>
        </authorList>
    </citation>
    <scope>NUCLEOTIDE SEQUENCE [LARGE SCALE GENOMIC DNA]</scope>
    <source>
        <strain evidence="2 3">GB-M1</strain>
    </source>
</reference>
<keyword evidence="3" id="KW-1185">Reference proteome</keyword>
<sequence length="72" mass="8172">MSKHHARKKLSEITNTQPSNASEKYAKPELCIVRPEDALIDLDVVDIPSGDGAFDDYQVKYPTEFNLYSSHF</sequence>
<accession>I7L8J9</accession>